<accession>A0A323V4V4</accession>
<keyword evidence="1" id="KW-0472">Membrane</keyword>
<keyword evidence="1" id="KW-1133">Transmembrane helix</keyword>
<dbReference type="RefSeq" id="WP_110522775.1">
    <property type="nucleotide sequence ID" value="NZ_QKOE01000001.1"/>
</dbReference>
<feature type="transmembrane region" description="Helical" evidence="1">
    <location>
        <begin position="37"/>
        <end position="60"/>
    </location>
</feature>
<evidence type="ECO:0000313" key="2">
    <source>
        <dbReference type="EMBL" id="PZA18476.1"/>
    </source>
</evidence>
<proteinExistence type="predicted"/>
<evidence type="ECO:0000256" key="1">
    <source>
        <dbReference type="SAM" id="Phobius"/>
    </source>
</evidence>
<name>A0A323V4V4_9RHOO</name>
<keyword evidence="3" id="KW-1185">Reference proteome</keyword>
<keyword evidence="1" id="KW-0812">Transmembrane</keyword>
<gene>
    <name evidence="2" type="ORF">DNK49_02825</name>
</gene>
<feature type="transmembrane region" description="Helical" evidence="1">
    <location>
        <begin position="12"/>
        <end position="31"/>
    </location>
</feature>
<evidence type="ECO:0000313" key="3">
    <source>
        <dbReference type="Proteomes" id="UP000248259"/>
    </source>
</evidence>
<comment type="caution">
    <text evidence="2">The sequence shown here is derived from an EMBL/GenBank/DDBJ whole genome shotgun (WGS) entry which is preliminary data.</text>
</comment>
<dbReference type="OrthoDB" id="8527676at2"/>
<sequence>MKLARLYQPSKPAFWLMVVLNLLSTVLAWIARSHDLLPWVAVVIAVFAVVNAVVGLRLALGLMREAPVEAMTGNR</sequence>
<reference evidence="2 3" key="1">
    <citation type="submission" date="2018-06" db="EMBL/GenBank/DDBJ databases">
        <title>Azoarcus communis strain SWub3 genome.</title>
        <authorList>
            <person name="Zorraquino Salvo V."/>
            <person name="Toubiana D."/>
            <person name="Blumwald E."/>
        </authorList>
    </citation>
    <scope>NUCLEOTIDE SEQUENCE [LARGE SCALE GENOMIC DNA]</scope>
    <source>
        <strain evidence="2 3">SWub3</strain>
    </source>
</reference>
<protein>
    <submittedName>
        <fullName evidence="2">Uncharacterized protein</fullName>
    </submittedName>
</protein>
<dbReference type="AlphaFoldDB" id="A0A323V4V4"/>
<organism evidence="2 3">
    <name type="scientific">Parazoarcus communis SWub3 = DSM 12120</name>
    <dbReference type="NCBI Taxonomy" id="1121029"/>
    <lineage>
        <taxon>Bacteria</taxon>
        <taxon>Pseudomonadati</taxon>
        <taxon>Pseudomonadota</taxon>
        <taxon>Betaproteobacteria</taxon>
        <taxon>Rhodocyclales</taxon>
        <taxon>Zoogloeaceae</taxon>
        <taxon>Parazoarcus</taxon>
    </lineage>
</organism>
<dbReference type="EMBL" id="QKOE01000001">
    <property type="protein sequence ID" value="PZA18476.1"/>
    <property type="molecule type" value="Genomic_DNA"/>
</dbReference>
<dbReference type="Proteomes" id="UP000248259">
    <property type="component" value="Unassembled WGS sequence"/>
</dbReference>